<dbReference type="InterPro" id="IPR003593">
    <property type="entry name" value="AAA+_ATPase"/>
</dbReference>
<dbReference type="GO" id="GO:0005524">
    <property type="term" value="F:ATP binding"/>
    <property type="evidence" value="ECO:0007669"/>
    <property type="project" value="UniProtKB-KW"/>
</dbReference>
<keyword evidence="4 6" id="KW-0067">ATP-binding</keyword>
<dbReference type="EMBL" id="CP124577">
    <property type="protein sequence ID" value="WZE67687.1"/>
    <property type="molecule type" value="Genomic_DNA"/>
</dbReference>
<dbReference type="AlphaFoldDB" id="A0AAU6RBV2"/>
<feature type="domain" description="ABC transporter" evidence="5">
    <location>
        <begin position="1"/>
        <end position="244"/>
    </location>
</feature>
<dbReference type="PROSITE" id="PS00211">
    <property type="entry name" value="ABC_TRANSPORTER_1"/>
    <property type="match status" value="1"/>
</dbReference>
<dbReference type="SUPFAM" id="SSF52540">
    <property type="entry name" value="P-loop containing nucleoside triphosphate hydrolases"/>
    <property type="match status" value="1"/>
</dbReference>
<dbReference type="InterPro" id="IPR017871">
    <property type="entry name" value="ABC_transporter-like_CS"/>
</dbReference>
<evidence type="ECO:0000313" key="6">
    <source>
        <dbReference type="EMBL" id="WZE67687.1"/>
    </source>
</evidence>
<gene>
    <name evidence="6" type="ORF">QA541_01305</name>
</gene>
<dbReference type="GO" id="GO:0015833">
    <property type="term" value="P:peptide transport"/>
    <property type="evidence" value="ECO:0007669"/>
    <property type="project" value="InterPro"/>
</dbReference>
<comment type="similarity">
    <text evidence="1">Belongs to the ABC transporter superfamily.</text>
</comment>
<proteinExistence type="inferred from homology"/>
<keyword evidence="2" id="KW-0813">Transport</keyword>
<evidence type="ECO:0000256" key="1">
    <source>
        <dbReference type="ARBA" id="ARBA00005417"/>
    </source>
</evidence>
<dbReference type="InterPro" id="IPR027417">
    <property type="entry name" value="P-loop_NTPase"/>
</dbReference>
<evidence type="ECO:0000259" key="5">
    <source>
        <dbReference type="PROSITE" id="PS50893"/>
    </source>
</evidence>
<dbReference type="Gene3D" id="3.40.50.300">
    <property type="entry name" value="P-loop containing nucleotide triphosphate hydrolases"/>
    <property type="match status" value="1"/>
</dbReference>
<name>A0AAU6RBV2_9STAP</name>
<evidence type="ECO:0000256" key="2">
    <source>
        <dbReference type="ARBA" id="ARBA00022448"/>
    </source>
</evidence>
<dbReference type="GO" id="GO:0016887">
    <property type="term" value="F:ATP hydrolysis activity"/>
    <property type="evidence" value="ECO:0007669"/>
    <property type="project" value="InterPro"/>
</dbReference>
<dbReference type="PROSITE" id="PS50893">
    <property type="entry name" value="ABC_TRANSPORTER_2"/>
    <property type="match status" value="1"/>
</dbReference>
<dbReference type="CDD" id="cd03257">
    <property type="entry name" value="ABC_NikE_OppD_transporters"/>
    <property type="match status" value="1"/>
</dbReference>
<dbReference type="SMART" id="SM00382">
    <property type="entry name" value="AAA"/>
    <property type="match status" value="1"/>
</dbReference>
<dbReference type="InterPro" id="IPR013563">
    <property type="entry name" value="Oligopep_ABC_C"/>
</dbReference>
<dbReference type="PANTHER" id="PTHR43776:SF7">
    <property type="entry name" value="D,D-DIPEPTIDE TRANSPORT ATP-BINDING PROTEIN DDPF-RELATED"/>
    <property type="match status" value="1"/>
</dbReference>
<protein>
    <submittedName>
        <fullName evidence="6">ABC transporter ATP-binding protein</fullName>
    </submittedName>
</protein>
<dbReference type="RefSeq" id="WP_420494439.1">
    <property type="nucleotide sequence ID" value="NZ_CP124577.1"/>
</dbReference>
<dbReference type="Pfam" id="PF00005">
    <property type="entry name" value="ABC_tran"/>
    <property type="match status" value="1"/>
</dbReference>
<dbReference type="Pfam" id="PF08352">
    <property type="entry name" value="oligo_HPY"/>
    <property type="match status" value="1"/>
</dbReference>
<dbReference type="InterPro" id="IPR003439">
    <property type="entry name" value="ABC_transporter-like_ATP-bd"/>
</dbReference>
<accession>A0AAU6RBV2</accession>
<organism evidence="6">
    <name type="scientific">Macrococcus psychrotolerans</name>
    <dbReference type="NCBI Taxonomy" id="3039389"/>
    <lineage>
        <taxon>Bacteria</taxon>
        <taxon>Bacillati</taxon>
        <taxon>Bacillota</taxon>
        <taxon>Bacilli</taxon>
        <taxon>Bacillales</taxon>
        <taxon>Staphylococcaceae</taxon>
        <taxon>Macrococcus</taxon>
    </lineage>
</organism>
<evidence type="ECO:0000256" key="3">
    <source>
        <dbReference type="ARBA" id="ARBA00022741"/>
    </source>
</evidence>
<reference evidence="6" key="1">
    <citation type="submission" date="2023-04" db="EMBL/GenBank/DDBJ databases">
        <title>Macrococci isolated from food, foodproducing animals, and human clinical materials.</title>
        <authorList>
            <person name="Maslanova I."/>
            <person name="Svec P."/>
            <person name="Sedlacek I."/>
            <person name="Novakova D."/>
            <person name="Keller J.E."/>
            <person name="Schwendener S."/>
            <person name="Finstrlova A."/>
            <person name="Botka T."/>
            <person name="Kovarovic V."/>
            <person name="Petras P."/>
            <person name="Perreten V."/>
            <person name="Pantucek R."/>
        </authorList>
    </citation>
    <scope>NUCLEOTIDE SEQUENCE</scope>
    <source>
        <strain evidence="6">NRL/St 21/332</strain>
    </source>
</reference>
<keyword evidence="3" id="KW-0547">Nucleotide-binding</keyword>
<dbReference type="InterPro" id="IPR050319">
    <property type="entry name" value="ABC_transp_ATP-bind"/>
</dbReference>
<evidence type="ECO:0000256" key="4">
    <source>
        <dbReference type="ARBA" id="ARBA00022840"/>
    </source>
</evidence>
<dbReference type="GO" id="GO:0055085">
    <property type="term" value="P:transmembrane transport"/>
    <property type="evidence" value="ECO:0007669"/>
    <property type="project" value="UniProtKB-ARBA"/>
</dbReference>
<sequence>MTVDNVDKYYFKNKKENTQILHNISFSINQGEILGVVGESGSGKSTLGKLLTKIEPFQNGEIYFKGRSISGMSKKELKNFRRNVQVIFQDPDSSLNPRMKVYDIILEGVRGFDIPIENEKEFVSERLKEVGLSSEFQNRYPSELSGGQKQRIGIARALAVSPEFIVADEPISALDVSVQAQVINLIRRLQKEKDLTFLFIGHDLNVVRYISDRTVVLYNGSVLEIAESDDLFENPIHSYTQRLINSSPSEQPNQKPKINILEERPDYGPVKSYQQINENHIVALH</sequence>
<dbReference type="PANTHER" id="PTHR43776">
    <property type="entry name" value="TRANSPORT ATP-BINDING PROTEIN"/>
    <property type="match status" value="1"/>
</dbReference>